<evidence type="ECO:0000256" key="1">
    <source>
        <dbReference type="SAM" id="SignalP"/>
    </source>
</evidence>
<evidence type="ECO:0000313" key="2">
    <source>
        <dbReference type="EMBL" id="MDU0353889.1"/>
    </source>
</evidence>
<organism evidence="2 3">
    <name type="scientific">Paraglaciecola aquimarina</name>
    <dbReference type="NCBI Taxonomy" id="1235557"/>
    <lineage>
        <taxon>Bacteria</taxon>
        <taxon>Pseudomonadati</taxon>
        <taxon>Pseudomonadota</taxon>
        <taxon>Gammaproteobacteria</taxon>
        <taxon>Alteromonadales</taxon>
        <taxon>Alteromonadaceae</taxon>
        <taxon>Paraglaciecola</taxon>
    </lineage>
</organism>
<gene>
    <name evidence="2" type="ORF">RS130_08075</name>
</gene>
<dbReference type="InterPro" id="IPR021559">
    <property type="entry name" value="DUF3019"/>
</dbReference>
<feature type="signal peptide" evidence="1">
    <location>
        <begin position="1"/>
        <end position="22"/>
    </location>
</feature>
<evidence type="ECO:0000313" key="3">
    <source>
        <dbReference type="Proteomes" id="UP001247805"/>
    </source>
</evidence>
<feature type="chain" id="PRO_5045213684" evidence="1">
    <location>
        <begin position="23"/>
        <end position="126"/>
    </location>
</feature>
<comment type="caution">
    <text evidence="2">The sequence shown here is derived from an EMBL/GenBank/DDBJ whole genome shotgun (WGS) entry which is preliminary data.</text>
</comment>
<reference evidence="2 3" key="1">
    <citation type="submission" date="2023-10" db="EMBL/GenBank/DDBJ databases">
        <title>Glaciecola aquimarina strain GGW-M5 nov., isolated from a coastal seawater.</title>
        <authorList>
            <person name="Bayburt H."/>
            <person name="Kim J.M."/>
            <person name="Choi B.J."/>
            <person name="Jeon C.O."/>
        </authorList>
    </citation>
    <scope>NUCLEOTIDE SEQUENCE [LARGE SCALE GENOMIC DNA]</scope>
    <source>
        <strain evidence="2 3">KCTC 32108</strain>
    </source>
</reference>
<protein>
    <submittedName>
        <fullName evidence="2">DUF3019 domain-containing protein</fullName>
    </submittedName>
</protein>
<keyword evidence="1" id="KW-0732">Signal</keyword>
<dbReference type="EMBL" id="JAWDIO010000002">
    <property type="protein sequence ID" value="MDU0353889.1"/>
    <property type="molecule type" value="Genomic_DNA"/>
</dbReference>
<name>A0ABU3SV60_9ALTE</name>
<accession>A0ABU3SV60</accession>
<sequence length="126" mass="14344">MTAKWSKILLTISFLYHLDAVAQTPQWTVQPSVCITNSIGSSCQLTIKITTQNLPANKHCIFLDGQQIQCSINGYSGQNVTLNIKQAARLELRNHNQQTVLTQTLSIKYQNVPTMRRRIRNPWSIF</sequence>
<dbReference type="Proteomes" id="UP001247805">
    <property type="component" value="Unassembled WGS sequence"/>
</dbReference>
<keyword evidence="3" id="KW-1185">Reference proteome</keyword>
<dbReference type="Pfam" id="PF11456">
    <property type="entry name" value="DUF3019"/>
    <property type="match status" value="1"/>
</dbReference>
<proteinExistence type="predicted"/>
<dbReference type="RefSeq" id="WP_316025528.1">
    <property type="nucleotide sequence ID" value="NZ_JAWDIO010000002.1"/>
</dbReference>